<evidence type="ECO:0000313" key="4">
    <source>
        <dbReference type="EMBL" id="CBY13284.1"/>
    </source>
</evidence>
<dbReference type="InParanoid" id="E4XU87"/>
<dbReference type="InterPro" id="IPR057327">
    <property type="entry name" value="Vts1_dom"/>
</dbReference>
<feature type="compositionally biased region" description="Basic and acidic residues" evidence="2">
    <location>
        <begin position="562"/>
        <end position="582"/>
    </location>
</feature>
<accession>E4XU87</accession>
<dbReference type="SMART" id="SM00343">
    <property type="entry name" value="ZnF_C2HC"/>
    <property type="match status" value="1"/>
</dbReference>
<feature type="region of interest" description="Disordered" evidence="2">
    <location>
        <begin position="1"/>
        <end position="21"/>
    </location>
</feature>
<dbReference type="SUPFAM" id="SSF57756">
    <property type="entry name" value="Retrovirus zinc finger-like domains"/>
    <property type="match status" value="1"/>
</dbReference>
<name>E4XU87_OIKDI</name>
<feature type="compositionally biased region" description="Basic and acidic residues" evidence="2">
    <location>
        <begin position="858"/>
        <end position="871"/>
    </location>
</feature>
<evidence type="ECO:0000256" key="1">
    <source>
        <dbReference type="PROSITE-ProRule" id="PRU00047"/>
    </source>
</evidence>
<gene>
    <name evidence="4" type="ORF">GSOID_T00004067001</name>
</gene>
<dbReference type="PANTHER" id="PTHR16195:SF16">
    <property type="entry name" value="ZINC FINGER CCHC DOMAIN-CONTAINING PROTEIN 14"/>
    <property type="match status" value="1"/>
</dbReference>
<keyword evidence="1" id="KW-0479">Metal-binding</keyword>
<dbReference type="Pfam" id="PF25479">
    <property type="entry name" value="Vts1"/>
    <property type="match status" value="1"/>
</dbReference>
<feature type="region of interest" description="Disordered" evidence="2">
    <location>
        <begin position="826"/>
        <end position="871"/>
    </location>
</feature>
<dbReference type="InterPro" id="IPR058599">
    <property type="entry name" value="PHAT_Smg/ZCCHC2-like"/>
</dbReference>
<dbReference type="InterPro" id="IPR042344">
    <property type="entry name" value="ZCCHC14"/>
</dbReference>
<feature type="compositionally biased region" description="Polar residues" evidence="2">
    <location>
        <begin position="609"/>
        <end position="618"/>
    </location>
</feature>
<feature type="domain" description="CCHC-type" evidence="3">
    <location>
        <begin position="812"/>
        <end position="827"/>
    </location>
</feature>
<dbReference type="GO" id="GO:0008270">
    <property type="term" value="F:zinc ion binding"/>
    <property type="evidence" value="ECO:0007669"/>
    <property type="project" value="UniProtKB-KW"/>
</dbReference>
<keyword evidence="5" id="KW-1185">Reference proteome</keyword>
<evidence type="ECO:0000259" key="3">
    <source>
        <dbReference type="PROSITE" id="PS50158"/>
    </source>
</evidence>
<feature type="region of interest" description="Disordered" evidence="2">
    <location>
        <begin position="353"/>
        <end position="383"/>
    </location>
</feature>
<feature type="compositionally biased region" description="Basic and acidic residues" evidence="2">
    <location>
        <begin position="598"/>
        <end position="608"/>
    </location>
</feature>
<evidence type="ECO:0000256" key="2">
    <source>
        <dbReference type="SAM" id="MobiDB-lite"/>
    </source>
</evidence>
<protein>
    <recommendedName>
        <fullName evidence="3">CCHC-type domain-containing protein</fullName>
    </recommendedName>
</protein>
<dbReference type="InterPro" id="IPR001878">
    <property type="entry name" value="Znf_CCHC"/>
</dbReference>
<dbReference type="InterPro" id="IPR036875">
    <property type="entry name" value="Znf_CCHC_sf"/>
</dbReference>
<sequence>MFDGEAHHHPQHHHAHAPGAHHMSAHMNNDAIFDRFRKLGNWERIDFMCGLLDLCHPFEVRYLGTFVEELRRKDYDTLKKYEDKANTGDNPPKDFLNLEDKSVRANLVISLTLLSSTNEKVASVIFTILHNFMESYISHQYKDGAALQEYLLLLILAVSHPAFTIEQKQCLRRHIDNLRSNDMNFYPFPKQLSVQHSAVDSIHRQRFNDTKDNCHATAAKLNEITLRVSDCAKRLQDGRQEPLMEDEIILHIDVTWSDSRKNKVLRSLNEVSILERDMRHELLGMEDLQGMKELSTELQQTFAVFRDIIPSQFKNDPPADVKTALHKFINDLTKLPRDVLDQMYMRRFLGRMDSRTEQQSRGIQNRVPVPRDTNDINDELTSNPTHQTEASQVYWWLKFHGLEKHYTYFKDIKLNDLVANPMKAFRRKNQKEMPEWIRTRVAEIIQHTTSPERSFRPICLAPPRLNNQPRAANESIRESSPNLEWLKEQLDIFAPDDEEVHRPIERINPDLVRVDLPKIDSREEILTHSLNLTFGSLPKFVDTFTQRGTSSRTPQSPDPDDLVSHPSDDDYPNDRRTHKDNILSHSTSAPNIGNYRSRQGEESSDESRSTSQQDSRPPSSRDQDGRRGIDDSNRQIQMLNGPHPMYNAIHNQQRNAANSVQQQPQQQNPQQAQQQQQAQQSQQVQQAQQQQAQQQQAQQQQAQQHQQMMMVQNQQISTAFQQAQAQAEAERHKMSMSHAADQSRQIPISFPNVAGQPGIPMLPPPLVGGHRPQHMTINGSSKVLNSSSQSFKAILCTQSILKHQGGGKKPSCYRCGAQGHQAQECPKCTEQVRPQAGPEETDYGLKFSAQNPNQNPLDRVESKNQRKQVEN</sequence>
<feature type="region of interest" description="Disordered" evidence="2">
    <location>
        <begin position="655"/>
        <end position="674"/>
    </location>
</feature>
<feature type="compositionally biased region" description="Polar residues" evidence="2">
    <location>
        <begin position="583"/>
        <end position="597"/>
    </location>
</feature>
<feature type="compositionally biased region" description="Basic and acidic residues" evidence="2">
    <location>
        <begin position="619"/>
        <end position="629"/>
    </location>
</feature>
<keyword evidence="1" id="KW-0863">Zinc-finger</keyword>
<dbReference type="AlphaFoldDB" id="E4XU87"/>
<dbReference type="Pfam" id="PF00098">
    <property type="entry name" value="zf-CCHC"/>
    <property type="match status" value="1"/>
</dbReference>
<evidence type="ECO:0000313" key="5">
    <source>
        <dbReference type="Proteomes" id="UP000001307"/>
    </source>
</evidence>
<feature type="compositionally biased region" description="Polar residues" evidence="2">
    <location>
        <begin position="546"/>
        <end position="555"/>
    </location>
</feature>
<feature type="region of interest" description="Disordered" evidence="2">
    <location>
        <begin position="546"/>
        <end position="629"/>
    </location>
</feature>
<dbReference type="Proteomes" id="UP000001307">
    <property type="component" value="Unassembled WGS sequence"/>
</dbReference>
<dbReference type="GO" id="GO:0003676">
    <property type="term" value="F:nucleic acid binding"/>
    <property type="evidence" value="ECO:0007669"/>
    <property type="project" value="InterPro"/>
</dbReference>
<keyword evidence="1" id="KW-0862">Zinc</keyword>
<dbReference type="OrthoDB" id="6361509at2759"/>
<organism evidence="4">
    <name type="scientific">Oikopleura dioica</name>
    <name type="common">Tunicate</name>
    <dbReference type="NCBI Taxonomy" id="34765"/>
    <lineage>
        <taxon>Eukaryota</taxon>
        <taxon>Metazoa</taxon>
        <taxon>Chordata</taxon>
        <taxon>Tunicata</taxon>
        <taxon>Appendicularia</taxon>
        <taxon>Copelata</taxon>
        <taxon>Oikopleuridae</taxon>
        <taxon>Oikopleura</taxon>
    </lineage>
</organism>
<dbReference type="EMBL" id="FN653174">
    <property type="protein sequence ID" value="CBY13284.1"/>
    <property type="molecule type" value="Genomic_DNA"/>
</dbReference>
<feature type="compositionally biased region" description="Low complexity" evidence="2">
    <location>
        <begin position="656"/>
        <end position="674"/>
    </location>
</feature>
<reference evidence="4" key="1">
    <citation type="journal article" date="2010" name="Science">
        <title>Plasticity of animal genome architecture unmasked by rapid evolution of a pelagic tunicate.</title>
        <authorList>
            <person name="Denoeud F."/>
            <person name="Henriet S."/>
            <person name="Mungpakdee S."/>
            <person name="Aury J.M."/>
            <person name="Da Silva C."/>
            <person name="Brinkmann H."/>
            <person name="Mikhaleva J."/>
            <person name="Olsen L.C."/>
            <person name="Jubin C."/>
            <person name="Canestro C."/>
            <person name="Bouquet J.M."/>
            <person name="Danks G."/>
            <person name="Poulain J."/>
            <person name="Campsteijn C."/>
            <person name="Adamski M."/>
            <person name="Cross I."/>
            <person name="Yadetie F."/>
            <person name="Muffato M."/>
            <person name="Louis A."/>
            <person name="Butcher S."/>
            <person name="Tsagkogeorga G."/>
            <person name="Konrad A."/>
            <person name="Singh S."/>
            <person name="Jensen M.F."/>
            <person name="Cong E.H."/>
            <person name="Eikeseth-Otteraa H."/>
            <person name="Noel B."/>
            <person name="Anthouard V."/>
            <person name="Porcel B.M."/>
            <person name="Kachouri-Lafond R."/>
            <person name="Nishino A."/>
            <person name="Ugolini M."/>
            <person name="Chourrout P."/>
            <person name="Nishida H."/>
            <person name="Aasland R."/>
            <person name="Huzurbazar S."/>
            <person name="Westhof E."/>
            <person name="Delsuc F."/>
            <person name="Lehrach H."/>
            <person name="Reinhardt R."/>
            <person name="Weissenbach J."/>
            <person name="Roy S.W."/>
            <person name="Artiguenave F."/>
            <person name="Postlethwait J.H."/>
            <person name="Manak J.R."/>
            <person name="Thompson E.M."/>
            <person name="Jaillon O."/>
            <person name="Du Pasquier L."/>
            <person name="Boudinot P."/>
            <person name="Liberles D.A."/>
            <person name="Volff J.N."/>
            <person name="Philippe H."/>
            <person name="Lenhard B."/>
            <person name="Roest Crollius H."/>
            <person name="Wincker P."/>
            <person name="Chourrout D."/>
        </authorList>
    </citation>
    <scope>NUCLEOTIDE SEQUENCE [LARGE SCALE GENOMIC DNA]</scope>
</reference>
<dbReference type="PANTHER" id="PTHR16195">
    <property type="entry name" value="ZINC FINGER CCHC DOMAIN CONTAINING PROTEIN"/>
    <property type="match status" value="1"/>
</dbReference>
<dbReference type="PROSITE" id="PS50158">
    <property type="entry name" value="ZF_CCHC"/>
    <property type="match status" value="1"/>
</dbReference>
<proteinExistence type="predicted"/>
<dbReference type="Pfam" id="PF26034">
    <property type="entry name" value="PHAT_SMAUG"/>
    <property type="match status" value="1"/>
</dbReference>